<dbReference type="Proteomes" id="UP000002051">
    <property type="component" value="Chromosome 3"/>
</dbReference>
<reference evidence="1 3" key="1">
    <citation type="journal article" date="2011" name="Nature">
        <title>The Medicago genome provides insight into the evolution of rhizobial symbioses.</title>
        <authorList>
            <person name="Young N.D."/>
            <person name="Debelle F."/>
            <person name="Oldroyd G.E."/>
            <person name="Geurts R."/>
            <person name="Cannon S.B."/>
            <person name="Udvardi M.K."/>
            <person name="Benedito V.A."/>
            <person name="Mayer K.F."/>
            <person name="Gouzy J."/>
            <person name="Schoof H."/>
            <person name="Van de Peer Y."/>
            <person name="Proost S."/>
            <person name="Cook D.R."/>
            <person name="Meyers B.C."/>
            <person name="Spannagl M."/>
            <person name="Cheung F."/>
            <person name="De Mita S."/>
            <person name="Krishnakumar V."/>
            <person name="Gundlach H."/>
            <person name="Zhou S."/>
            <person name="Mudge J."/>
            <person name="Bharti A.K."/>
            <person name="Murray J.D."/>
            <person name="Naoumkina M.A."/>
            <person name="Rosen B."/>
            <person name="Silverstein K.A."/>
            <person name="Tang H."/>
            <person name="Rombauts S."/>
            <person name="Zhao P.X."/>
            <person name="Zhou P."/>
            <person name="Barbe V."/>
            <person name="Bardou P."/>
            <person name="Bechner M."/>
            <person name="Bellec A."/>
            <person name="Berger A."/>
            <person name="Berges H."/>
            <person name="Bidwell S."/>
            <person name="Bisseling T."/>
            <person name="Choisne N."/>
            <person name="Couloux A."/>
            <person name="Denny R."/>
            <person name="Deshpande S."/>
            <person name="Dai X."/>
            <person name="Doyle J.J."/>
            <person name="Dudez A.M."/>
            <person name="Farmer A.D."/>
            <person name="Fouteau S."/>
            <person name="Franken C."/>
            <person name="Gibelin C."/>
            <person name="Gish J."/>
            <person name="Goldstein S."/>
            <person name="Gonzalez A.J."/>
            <person name="Green P.J."/>
            <person name="Hallab A."/>
            <person name="Hartog M."/>
            <person name="Hua A."/>
            <person name="Humphray S.J."/>
            <person name="Jeong D.H."/>
            <person name="Jing Y."/>
            <person name="Jocker A."/>
            <person name="Kenton S.M."/>
            <person name="Kim D.J."/>
            <person name="Klee K."/>
            <person name="Lai H."/>
            <person name="Lang C."/>
            <person name="Lin S."/>
            <person name="Macmil S.L."/>
            <person name="Magdelenat G."/>
            <person name="Matthews L."/>
            <person name="McCorrison J."/>
            <person name="Monaghan E.L."/>
            <person name="Mun J.H."/>
            <person name="Najar F.Z."/>
            <person name="Nicholson C."/>
            <person name="Noirot C."/>
            <person name="O'Bleness M."/>
            <person name="Paule C.R."/>
            <person name="Poulain J."/>
            <person name="Prion F."/>
            <person name="Qin B."/>
            <person name="Qu C."/>
            <person name="Retzel E.F."/>
            <person name="Riddle C."/>
            <person name="Sallet E."/>
            <person name="Samain S."/>
            <person name="Samson N."/>
            <person name="Sanders I."/>
            <person name="Saurat O."/>
            <person name="Scarpelli C."/>
            <person name="Schiex T."/>
            <person name="Segurens B."/>
            <person name="Severin A.J."/>
            <person name="Sherrier D.J."/>
            <person name="Shi R."/>
            <person name="Sims S."/>
            <person name="Singer S.R."/>
            <person name="Sinharoy S."/>
            <person name="Sterck L."/>
            <person name="Viollet A."/>
            <person name="Wang B.B."/>
            <person name="Wang K."/>
            <person name="Wang M."/>
            <person name="Wang X."/>
            <person name="Warfsmann J."/>
            <person name="Weissenbach J."/>
            <person name="White D.D."/>
            <person name="White J.D."/>
            <person name="Wiley G.B."/>
            <person name="Wincker P."/>
            <person name="Xing Y."/>
            <person name="Yang L."/>
            <person name="Yao Z."/>
            <person name="Ying F."/>
            <person name="Zhai J."/>
            <person name="Zhou L."/>
            <person name="Zuber A."/>
            <person name="Denarie J."/>
            <person name="Dixon R.A."/>
            <person name="May G.D."/>
            <person name="Schwartz D.C."/>
            <person name="Rogers J."/>
            <person name="Quetier F."/>
            <person name="Town C.D."/>
            <person name="Roe B.A."/>
        </authorList>
    </citation>
    <scope>NUCLEOTIDE SEQUENCE [LARGE SCALE GENOMIC DNA]</scope>
    <source>
        <strain evidence="1">A17</strain>
        <strain evidence="2 3">cv. Jemalong A17</strain>
    </source>
</reference>
<keyword evidence="3" id="KW-1185">Reference proteome</keyword>
<dbReference type="PaxDb" id="3880-AES70662"/>
<proteinExistence type="predicted"/>
<protein>
    <submittedName>
        <fullName evidence="1 2">Uncharacterized protein</fullName>
    </submittedName>
</protein>
<dbReference type="EnsemblPlants" id="AES70662">
    <property type="protein sequence ID" value="AES70662"/>
    <property type="gene ID" value="MTR_3g060870"/>
</dbReference>
<evidence type="ECO:0000313" key="2">
    <source>
        <dbReference type="EnsemblPlants" id="AES70662"/>
    </source>
</evidence>
<dbReference type="HOGENOM" id="CLU_2561743_0_0_1"/>
<reference evidence="1 3" key="2">
    <citation type="journal article" date="2014" name="BMC Genomics">
        <title>An improved genome release (version Mt4.0) for the model legume Medicago truncatula.</title>
        <authorList>
            <person name="Tang H."/>
            <person name="Krishnakumar V."/>
            <person name="Bidwell S."/>
            <person name="Rosen B."/>
            <person name="Chan A."/>
            <person name="Zhou S."/>
            <person name="Gentzbittel L."/>
            <person name="Childs K.L."/>
            <person name="Yandell M."/>
            <person name="Gundlach H."/>
            <person name="Mayer K.F."/>
            <person name="Schwartz D.C."/>
            <person name="Town C.D."/>
        </authorList>
    </citation>
    <scope>GENOME REANNOTATION</scope>
    <source>
        <strain evidence="2 3">cv. Jemalong A17</strain>
    </source>
</reference>
<evidence type="ECO:0000313" key="3">
    <source>
        <dbReference type="Proteomes" id="UP000002051"/>
    </source>
</evidence>
<sequence>MQNDFHNSKGRKKQKVTRSSFQGHIWGISGLILKDNNTWSIRMPLDMSRISRPPLMGRKKKTKNDKLIGTKKKWYSGDSYPL</sequence>
<dbReference type="EMBL" id="CM001219">
    <property type="protein sequence ID" value="AES70662.1"/>
    <property type="molecule type" value="Genomic_DNA"/>
</dbReference>
<reference evidence="2" key="3">
    <citation type="submission" date="2015-04" db="UniProtKB">
        <authorList>
            <consortium name="EnsemblPlants"/>
        </authorList>
    </citation>
    <scope>IDENTIFICATION</scope>
    <source>
        <strain evidence="2">cv. Jemalong A17</strain>
    </source>
</reference>
<organism evidence="1 3">
    <name type="scientific">Medicago truncatula</name>
    <name type="common">Barrel medic</name>
    <name type="synonym">Medicago tribuloides</name>
    <dbReference type="NCBI Taxonomy" id="3880"/>
    <lineage>
        <taxon>Eukaryota</taxon>
        <taxon>Viridiplantae</taxon>
        <taxon>Streptophyta</taxon>
        <taxon>Embryophyta</taxon>
        <taxon>Tracheophyta</taxon>
        <taxon>Spermatophyta</taxon>
        <taxon>Magnoliopsida</taxon>
        <taxon>eudicotyledons</taxon>
        <taxon>Gunneridae</taxon>
        <taxon>Pentapetalae</taxon>
        <taxon>rosids</taxon>
        <taxon>fabids</taxon>
        <taxon>Fabales</taxon>
        <taxon>Fabaceae</taxon>
        <taxon>Papilionoideae</taxon>
        <taxon>50 kb inversion clade</taxon>
        <taxon>NPAAA clade</taxon>
        <taxon>Hologalegina</taxon>
        <taxon>IRL clade</taxon>
        <taxon>Trifolieae</taxon>
        <taxon>Medicago</taxon>
    </lineage>
</organism>
<evidence type="ECO:0000313" key="1">
    <source>
        <dbReference type="EMBL" id="AES70662.1"/>
    </source>
</evidence>
<dbReference type="AlphaFoldDB" id="G7IXU0"/>
<accession>G7IXU0</accession>
<gene>
    <name evidence="1" type="ordered locus">MTR_3g060870</name>
</gene>
<name>G7IXU0_MEDTR</name>